<dbReference type="GO" id="GO:0000976">
    <property type="term" value="F:transcription cis-regulatory region binding"/>
    <property type="evidence" value="ECO:0007669"/>
    <property type="project" value="TreeGrafter"/>
</dbReference>
<keyword evidence="1" id="KW-0805">Transcription regulation</keyword>
<dbReference type="EMBL" id="VOSM01000006">
    <property type="protein sequence ID" value="TXD36144.1"/>
    <property type="molecule type" value="Genomic_DNA"/>
</dbReference>
<keyword evidence="7" id="KW-1185">Reference proteome</keyword>
<name>A0A5C6X307_9DELT</name>
<evidence type="ECO:0000256" key="3">
    <source>
        <dbReference type="ARBA" id="ARBA00023163"/>
    </source>
</evidence>
<gene>
    <name evidence="6" type="ORF">FRC98_13560</name>
</gene>
<proteinExistence type="predicted"/>
<dbReference type="Gene3D" id="1.10.10.60">
    <property type="entry name" value="Homeodomain-like"/>
    <property type="match status" value="1"/>
</dbReference>
<organism evidence="6 7">
    <name type="scientific">Lujinxingia vulgaris</name>
    <dbReference type="NCBI Taxonomy" id="2600176"/>
    <lineage>
        <taxon>Bacteria</taxon>
        <taxon>Deltaproteobacteria</taxon>
        <taxon>Bradymonadales</taxon>
        <taxon>Lujinxingiaceae</taxon>
        <taxon>Lujinxingia</taxon>
    </lineage>
</organism>
<dbReference type="InterPro" id="IPR023772">
    <property type="entry name" value="DNA-bd_HTH_TetR-type_CS"/>
</dbReference>
<dbReference type="PROSITE" id="PS50977">
    <property type="entry name" value="HTH_TETR_2"/>
    <property type="match status" value="1"/>
</dbReference>
<dbReference type="PRINTS" id="PR00455">
    <property type="entry name" value="HTHTETR"/>
</dbReference>
<dbReference type="PANTHER" id="PTHR30055:SF234">
    <property type="entry name" value="HTH-TYPE TRANSCRIPTIONAL REGULATOR BETI"/>
    <property type="match status" value="1"/>
</dbReference>
<evidence type="ECO:0000259" key="5">
    <source>
        <dbReference type="PROSITE" id="PS50977"/>
    </source>
</evidence>
<protein>
    <submittedName>
        <fullName evidence="6">TetR/AcrR family transcriptional regulator</fullName>
    </submittedName>
</protein>
<dbReference type="Pfam" id="PF00440">
    <property type="entry name" value="TetR_N"/>
    <property type="match status" value="1"/>
</dbReference>
<sequence>MSTPTPSPPQPPPPLIASLVESGLNENAARILIAAARLFGQKGYSATSVREIVQEADVTNPMLYYYFESKEGVFHRLLDFVVEALHQAIEDAIAQHEHVRDRLDAIAHTFFDGVKIAPELVRFVYAVLFGPVQSRPGADIVAMQQKSHGLLHKVFEAGVARGELLPHPGQSTHFWGGQFMALINNQMMIAFGILEFSCDCSEPEQLLNEYIGSGARERLLNFFFNGAGTLATQETP</sequence>
<dbReference type="InterPro" id="IPR001647">
    <property type="entry name" value="HTH_TetR"/>
</dbReference>
<dbReference type="AlphaFoldDB" id="A0A5C6X307"/>
<accession>A0A5C6X307</accession>
<evidence type="ECO:0000256" key="1">
    <source>
        <dbReference type="ARBA" id="ARBA00023015"/>
    </source>
</evidence>
<comment type="caution">
    <text evidence="6">The sequence shown here is derived from an EMBL/GenBank/DDBJ whole genome shotgun (WGS) entry which is preliminary data.</text>
</comment>
<evidence type="ECO:0000313" key="6">
    <source>
        <dbReference type="EMBL" id="TXD36144.1"/>
    </source>
</evidence>
<dbReference type="InterPro" id="IPR009057">
    <property type="entry name" value="Homeodomain-like_sf"/>
</dbReference>
<evidence type="ECO:0000313" key="7">
    <source>
        <dbReference type="Proteomes" id="UP000321412"/>
    </source>
</evidence>
<keyword evidence="3" id="KW-0804">Transcription</keyword>
<dbReference type="RefSeq" id="WP_146981980.1">
    <property type="nucleotide sequence ID" value="NZ_VOSM01000006.1"/>
</dbReference>
<dbReference type="InterPro" id="IPR050109">
    <property type="entry name" value="HTH-type_TetR-like_transc_reg"/>
</dbReference>
<reference evidence="6 7" key="1">
    <citation type="submission" date="2019-08" db="EMBL/GenBank/DDBJ databases">
        <title>Bradymonadales sp. TMQ4.</title>
        <authorList>
            <person name="Liang Q."/>
        </authorList>
    </citation>
    <scope>NUCLEOTIDE SEQUENCE [LARGE SCALE GENOMIC DNA]</scope>
    <source>
        <strain evidence="6 7">TMQ4</strain>
    </source>
</reference>
<dbReference type="Gene3D" id="1.10.357.10">
    <property type="entry name" value="Tetracycline Repressor, domain 2"/>
    <property type="match status" value="1"/>
</dbReference>
<dbReference type="SUPFAM" id="SSF46689">
    <property type="entry name" value="Homeodomain-like"/>
    <property type="match status" value="1"/>
</dbReference>
<evidence type="ECO:0000256" key="2">
    <source>
        <dbReference type="ARBA" id="ARBA00023125"/>
    </source>
</evidence>
<evidence type="ECO:0000256" key="4">
    <source>
        <dbReference type="PROSITE-ProRule" id="PRU00335"/>
    </source>
</evidence>
<keyword evidence="2 4" id="KW-0238">DNA-binding</keyword>
<feature type="DNA-binding region" description="H-T-H motif" evidence="4">
    <location>
        <begin position="48"/>
        <end position="67"/>
    </location>
</feature>
<dbReference type="PANTHER" id="PTHR30055">
    <property type="entry name" value="HTH-TYPE TRANSCRIPTIONAL REGULATOR RUTR"/>
    <property type="match status" value="1"/>
</dbReference>
<dbReference type="Proteomes" id="UP000321412">
    <property type="component" value="Unassembled WGS sequence"/>
</dbReference>
<dbReference type="PROSITE" id="PS01081">
    <property type="entry name" value="HTH_TETR_1"/>
    <property type="match status" value="1"/>
</dbReference>
<dbReference type="GO" id="GO:0003700">
    <property type="term" value="F:DNA-binding transcription factor activity"/>
    <property type="evidence" value="ECO:0007669"/>
    <property type="project" value="TreeGrafter"/>
</dbReference>
<feature type="domain" description="HTH tetR-type" evidence="5">
    <location>
        <begin position="25"/>
        <end position="85"/>
    </location>
</feature>
<dbReference type="OrthoDB" id="270177at2"/>